<keyword evidence="3" id="KW-1185">Reference proteome</keyword>
<feature type="compositionally biased region" description="Polar residues" evidence="1">
    <location>
        <begin position="114"/>
        <end position="130"/>
    </location>
</feature>
<dbReference type="SUPFAM" id="SSF57924">
    <property type="entry name" value="Inhibitor of apoptosis (IAP) repeat"/>
    <property type="match status" value="1"/>
</dbReference>
<reference evidence="2 3" key="1">
    <citation type="submission" date="2022-12" db="EMBL/GenBank/DDBJ databases">
        <title>Chromosome-level genome of Tegillarca granosa.</title>
        <authorList>
            <person name="Kim J."/>
        </authorList>
    </citation>
    <scope>NUCLEOTIDE SEQUENCE [LARGE SCALE GENOMIC DNA]</scope>
    <source>
        <strain evidence="2">Teg-2019</strain>
        <tissue evidence="2">Adductor muscle</tissue>
    </source>
</reference>
<accession>A0ABQ9FC30</accession>
<sequence>MSVQGPDSFGSLTSDVTSILRIPVSDTERRPYQSERFYHSRSTNSERTNSRNSRQTITNNSSENDFRGFSAAKNENQDLETDNFPQGHRKTGYWCNPRNNSPENNENPLDFSGFVNNGNQNLNSVKNNQSNRHDTLRNSYTPHSSNELGIAGLSPANPQTVHAQQNLPMLTKHSILQQSPPRYPLYLTYSARKASYKDWPVNLKTAEEMADGGFFHARRGTFKKFRKQWERY</sequence>
<evidence type="ECO:0000313" key="3">
    <source>
        <dbReference type="Proteomes" id="UP001217089"/>
    </source>
</evidence>
<dbReference type="Gene3D" id="1.10.1170.10">
    <property type="entry name" value="Inhibitor Of Apoptosis Protein (2mihbC-IAP-1), Chain A"/>
    <property type="match status" value="1"/>
</dbReference>
<feature type="compositionally biased region" description="Low complexity" evidence="1">
    <location>
        <begin position="96"/>
        <end position="108"/>
    </location>
</feature>
<name>A0ABQ9FC30_TEGGR</name>
<evidence type="ECO:0000256" key="1">
    <source>
        <dbReference type="SAM" id="MobiDB-lite"/>
    </source>
</evidence>
<evidence type="ECO:0000313" key="2">
    <source>
        <dbReference type="EMBL" id="KAJ8314889.1"/>
    </source>
</evidence>
<organism evidence="2 3">
    <name type="scientific">Tegillarca granosa</name>
    <name type="common">Malaysian cockle</name>
    <name type="synonym">Anadara granosa</name>
    <dbReference type="NCBI Taxonomy" id="220873"/>
    <lineage>
        <taxon>Eukaryota</taxon>
        <taxon>Metazoa</taxon>
        <taxon>Spiralia</taxon>
        <taxon>Lophotrochozoa</taxon>
        <taxon>Mollusca</taxon>
        <taxon>Bivalvia</taxon>
        <taxon>Autobranchia</taxon>
        <taxon>Pteriomorphia</taxon>
        <taxon>Arcoida</taxon>
        <taxon>Arcoidea</taxon>
        <taxon>Arcidae</taxon>
        <taxon>Tegillarca</taxon>
    </lineage>
</organism>
<comment type="caution">
    <text evidence="2">The sequence shown here is derived from an EMBL/GenBank/DDBJ whole genome shotgun (WGS) entry which is preliminary data.</text>
</comment>
<protein>
    <submittedName>
        <fullName evidence="2">Uncharacterized protein</fullName>
    </submittedName>
</protein>
<feature type="compositionally biased region" description="Low complexity" evidence="1">
    <location>
        <begin position="40"/>
        <end position="56"/>
    </location>
</feature>
<dbReference type="Proteomes" id="UP001217089">
    <property type="component" value="Unassembled WGS sequence"/>
</dbReference>
<dbReference type="EMBL" id="JARBDR010000337">
    <property type="protein sequence ID" value="KAJ8314889.1"/>
    <property type="molecule type" value="Genomic_DNA"/>
</dbReference>
<feature type="region of interest" description="Disordered" evidence="1">
    <location>
        <begin position="24"/>
        <end position="139"/>
    </location>
</feature>
<gene>
    <name evidence="2" type="ORF">KUTeg_007039</name>
</gene>
<proteinExistence type="predicted"/>
<feature type="compositionally biased region" description="Basic and acidic residues" evidence="1">
    <location>
        <begin position="26"/>
        <end position="38"/>
    </location>
</feature>